<evidence type="ECO:0000313" key="5">
    <source>
        <dbReference type="EMBL" id="AZR73517.1"/>
    </source>
</evidence>
<dbReference type="SMART" id="SM00363">
    <property type="entry name" value="S4"/>
    <property type="match status" value="1"/>
</dbReference>
<dbReference type="Pfam" id="PF01479">
    <property type="entry name" value="S4"/>
    <property type="match status" value="1"/>
</dbReference>
<keyword evidence="1 3" id="KW-0694">RNA-binding</keyword>
<dbReference type="RefSeq" id="WP_127016859.1">
    <property type="nucleotide sequence ID" value="NZ_CP016379.1"/>
</dbReference>
<evidence type="ECO:0000256" key="1">
    <source>
        <dbReference type="ARBA" id="ARBA00022884"/>
    </source>
</evidence>
<dbReference type="InterPro" id="IPR002942">
    <property type="entry name" value="S4_RNA-bd"/>
</dbReference>
<dbReference type="InterPro" id="IPR004538">
    <property type="entry name" value="Hemolysin_A/TlyA"/>
</dbReference>
<dbReference type="PANTHER" id="PTHR32319">
    <property type="entry name" value="BACTERIAL HEMOLYSIN-LIKE PROTEIN"/>
    <property type="match status" value="1"/>
</dbReference>
<evidence type="ECO:0000313" key="6">
    <source>
        <dbReference type="Proteomes" id="UP000267250"/>
    </source>
</evidence>
<dbReference type="InterPro" id="IPR029063">
    <property type="entry name" value="SAM-dependent_MTases_sf"/>
</dbReference>
<accession>A0A3S9SYX1</accession>
<dbReference type="GO" id="GO:0003723">
    <property type="term" value="F:RNA binding"/>
    <property type="evidence" value="ECO:0007669"/>
    <property type="project" value="UniProtKB-KW"/>
</dbReference>
<dbReference type="InterPro" id="IPR047048">
    <property type="entry name" value="TlyA"/>
</dbReference>
<dbReference type="Gene3D" id="3.10.290.10">
    <property type="entry name" value="RNA-binding S4 domain"/>
    <property type="match status" value="1"/>
</dbReference>
<dbReference type="InterPro" id="IPR002877">
    <property type="entry name" value="RNA_MeTrfase_FtsJ_dom"/>
</dbReference>
<sequence>MPQKIRLDQHLTEAGYFESRNKAKAAIMAGLVFVDGRRIDKPGTKIDPESEIIIKGEYCPYVSRGGFKLEKAIQVFDLDVTDYKVMDVGASTGGFTDCLLQHGARQVYAVDVGYGQLAWSLRNDPRVVVMERTNIRYLTKDDLPEIFDLVTIDVSFISLKIVIPAARQFLKPGGEMVALIKPQFEAGREKVGKKGVVKDPTIHKDVIGEIIQMVNKEDLQVVDLSYSPITGAEGHNIEFLIYLKDGLKVKGFDEAKIDRIVSKAHAELKP</sequence>
<comment type="similarity">
    <text evidence="2">Belongs to the TlyA family.</text>
</comment>
<dbReference type="SUPFAM" id="SSF53335">
    <property type="entry name" value="S-adenosyl-L-methionine-dependent methyltransferases"/>
    <property type="match status" value="1"/>
</dbReference>
<reference evidence="5 6" key="1">
    <citation type="submission" date="2016-07" db="EMBL/GenBank/DDBJ databases">
        <title>Genome and transcriptome analysis of iron-reducing fermentative bacteria Anoxybacter fermentans.</title>
        <authorList>
            <person name="Zeng X."/>
            <person name="Shao Z."/>
        </authorList>
    </citation>
    <scope>NUCLEOTIDE SEQUENCE [LARGE SCALE GENOMIC DNA]</scope>
    <source>
        <strain evidence="5 6">DY22613</strain>
    </source>
</reference>
<dbReference type="Proteomes" id="UP000267250">
    <property type="component" value="Chromosome"/>
</dbReference>
<dbReference type="AlphaFoldDB" id="A0A3S9SYX1"/>
<dbReference type="GO" id="GO:0032259">
    <property type="term" value="P:methylation"/>
    <property type="evidence" value="ECO:0007669"/>
    <property type="project" value="UniProtKB-KW"/>
</dbReference>
<dbReference type="InterPro" id="IPR036986">
    <property type="entry name" value="S4_RNA-bd_sf"/>
</dbReference>
<keyword evidence="5" id="KW-0808">Transferase</keyword>
<dbReference type="KEGG" id="aft:BBF96_09035"/>
<dbReference type="NCBIfam" id="TIGR00478">
    <property type="entry name" value="tly"/>
    <property type="match status" value="1"/>
</dbReference>
<dbReference type="CDD" id="cd02440">
    <property type="entry name" value="AdoMet_MTases"/>
    <property type="match status" value="1"/>
</dbReference>
<organism evidence="5 6">
    <name type="scientific">Anoxybacter fermentans</name>
    <dbReference type="NCBI Taxonomy" id="1323375"/>
    <lineage>
        <taxon>Bacteria</taxon>
        <taxon>Bacillati</taxon>
        <taxon>Bacillota</taxon>
        <taxon>Clostridia</taxon>
        <taxon>Halanaerobiales</taxon>
        <taxon>Anoxybacter</taxon>
    </lineage>
</organism>
<evidence type="ECO:0000256" key="3">
    <source>
        <dbReference type="PROSITE-ProRule" id="PRU00182"/>
    </source>
</evidence>
<feature type="domain" description="RNA-binding S4" evidence="4">
    <location>
        <begin position="5"/>
        <end position="70"/>
    </location>
</feature>
<dbReference type="Pfam" id="PF01728">
    <property type="entry name" value="FtsJ"/>
    <property type="match status" value="1"/>
</dbReference>
<protein>
    <submittedName>
        <fullName evidence="5">RNA methyltransferase</fullName>
    </submittedName>
</protein>
<dbReference type="Gene3D" id="3.40.50.150">
    <property type="entry name" value="Vaccinia Virus protein VP39"/>
    <property type="match status" value="1"/>
</dbReference>
<keyword evidence="6" id="KW-1185">Reference proteome</keyword>
<dbReference type="EMBL" id="CP016379">
    <property type="protein sequence ID" value="AZR73517.1"/>
    <property type="molecule type" value="Genomic_DNA"/>
</dbReference>
<proteinExistence type="inferred from homology"/>
<keyword evidence="5" id="KW-0489">Methyltransferase</keyword>
<dbReference type="PANTHER" id="PTHR32319:SF0">
    <property type="entry name" value="BACTERIAL HEMOLYSIN-LIKE PROTEIN"/>
    <property type="match status" value="1"/>
</dbReference>
<evidence type="ECO:0000259" key="4">
    <source>
        <dbReference type="SMART" id="SM00363"/>
    </source>
</evidence>
<dbReference type="SUPFAM" id="SSF55174">
    <property type="entry name" value="Alpha-L RNA-binding motif"/>
    <property type="match status" value="1"/>
</dbReference>
<dbReference type="PIRSF" id="PIRSF005578">
    <property type="entry name" value="TlyA"/>
    <property type="match status" value="1"/>
</dbReference>
<dbReference type="CDD" id="cd00165">
    <property type="entry name" value="S4"/>
    <property type="match status" value="1"/>
</dbReference>
<dbReference type="PROSITE" id="PS50889">
    <property type="entry name" value="S4"/>
    <property type="match status" value="1"/>
</dbReference>
<dbReference type="OrthoDB" id="9784736at2"/>
<name>A0A3S9SYX1_9FIRM</name>
<evidence type="ECO:0000256" key="2">
    <source>
        <dbReference type="ARBA" id="ARBA00029460"/>
    </source>
</evidence>
<dbReference type="GO" id="GO:0008168">
    <property type="term" value="F:methyltransferase activity"/>
    <property type="evidence" value="ECO:0007669"/>
    <property type="project" value="UniProtKB-KW"/>
</dbReference>
<gene>
    <name evidence="5" type="ORF">BBF96_09035</name>
</gene>